<proteinExistence type="predicted"/>
<feature type="region of interest" description="Disordered" evidence="1">
    <location>
        <begin position="495"/>
        <end position="536"/>
    </location>
</feature>
<comment type="caution">
    <text evidence="3">The sequence shown here is derived from an EMBL/GenBank/DDBJ whole genome shotgun (WGS) entry which is preliminary data.</text>
</comment>
<feature type="region of interest" description="Disordered" evidence="1">
    <location>
        <begin position="312"/>
        <end position="407"/>
    </location>
</feature>
<dbReference type="InterPro" id="IPR036420">
    <property type="entry name" value="BRCT_dom_sf"/>
</dbReference>
<dbReference type="Proteomes" id="UP001201163">
    <property type="component" value="Unassembled WGS sequence"/>
</dbReference>
<name>A0AAD4QGI8_9AGAM</name>
<feature type="domain" description="BRCT" evidence="2">
    <location>
        <begin position="427"/>
        <end position="497"/>
    </location>
</feature>
<organism evidence="3 4">
    <name type="scientific">Lactarius akahatsu</name>
    <dbReference type="NCBI Taxonomy" id="416441"/>
    <lineage>
        <taxon>Eukaryota</taxon>
        <taxon>Fungi</taxon>
        <taxon>Dikarya</taxon>
        <taxon>Basidiomycota</taxon>
        <taxon>Agaricomycotina</taxon>
        <taxon>Agaricomycetes</taxon>
        <taxon>Russulales</taxon>
        <taxon>Russulaceae</taxon>
        <taxon>Lactarius</taxon>
    </lineage>
</organism>
<gene>
    <name evidence="3" type="ORF">EDB92DRAFT_1942131</name>
</gene>
<feature type="compositionally biased region" description="Polar residues" evidence="1">
    <location>
        <begin position="385"/>
        <end position="396"/>
    </location>
</feature>
<feature type="compositionally biased region" description="Basic residues" evidence="1">
    <location>
        <begin position="503"/>
        <end position="518"/>
    </location>
</feature>
<feature type="compositionally biased region" description="Polar residues" evidence="1">
    <location>
        <begin position="202"/>
        <end position="212"/>
    </location>
</feature>
<feature type="compositionally biased region" description="Polar residues" evidence="1">
    <location>
        <begin position="248"/>
        <end position="257"/>
    </location>
</feature>
<feature type="compositionally biased region" description="Polar residues" evidence="1">
    <location>
        <begin position="220"/>
        <end position="237"/>
    </location>
</feature>
<evidence type="ECO:0000259" key="2">
    <source>
        <dbReference type="PROSITE" id="PS50172"/>
    </source>
</evidence>
<evidence type="ECO:0000313" key="3">
    <source>
        <dbReference type="EMBL" id="KAH8997528.1"/>
    </source>
</evidence>
<sequence>MAAEYPHAFPLTQASERSPNIFVDASGFSISVYLDVNPEIFGRPRLIRLLRTSGADISHSPTDASIILINPETESGLKFVHDWSADTHKTVLNYGWIQACLRSGHALLEVDDWGGFRVPHAADCVYSEDDEEEEDNPPVVLKRRQTQTAMHPRSPSPVSPIPGGRHAKSNRPNRRVSNPLPARSSHKPVSSIATVPSPRTVAGTSSQNTPTHRQPAPASSKHTLPSSAPPQQSTMPQSHMFPPAANNPDPQQSSTDPLNLLHALNSAYQFQNAASQTLTQLVETIIAVAQRQGIDTAVIQNYLATLPMTPSLHQPSSSLASQSLHAQSPTPHSSSEKPVVSISDLPPGNVDQSPSRVPTPRRPAPESPPPVKRRKKHTEPLQVKKATSYQQQNVSEAVSEPEPTRGIFSAKNGQPILVFVQVDTRGRHEFVHLIKKNGGQITADIPTAAFVILNPRSVSYADLRREAEDSGRTIVQTTFITESIREGHLMDPNDYLLEDTRVKKPARGGRRTSSHRDKHSPESDHEASEAQTSDTVVDTLSPALARDRSVTPEPPMAVQLKKGYKFTPAEMSYTWMLLRRIIAKDPGANRQTVVKTLNEKMPHHSEGSWTNTLSRHKEMFEAIRAETLQSIPTPEVHPPNPQQPRDASDAEMNEVDRAVDELDELQVGASLIPAEAEPMQDEQQPFVKEENKDESISDAHARDFEALVDFLTSADAESGGEDEIFERLREKHVCVSAPSWSEFLEQHAAAVTEEVERRYATQQLS</sequence>
<feature type="compositionally biased region" description="Pro residues" evidence="1">
    <location>
        <begin position="360"/>
        <end position="370"/>
    </location>
</feature>
<feature type="region of interest" description="Disordered" evidence="1">
    <location>
        <begin position="629"/>
        <end position="651"/>
    </location>
</feature>
<dbReference type="Gene3D" id="3.40.50.10190">
    <property type="entry name" value="BRCT domain"/>
    <property type="match status" value="1"/>
</dbReference>
<feature type="domain" description="BRCT" evidence="2">
    <location>
        <begin position="17"/>
        <end position="107"/>
    </location>
</feature>
<keyword evidence="4" id="KW-1185">Reference proteome</keyword>
<protein>
    <recommendedName>
        <fullName evidence="2">BRCT domain-containing protein</fullName>
    </recommendedName>
</protein>
<feature type="region of interest" description="Disordered" evidence="1">
    <location>
        <begin position="144"/>
        <end position="257"/>
    </location>
</feature>
<dbReference type="EMBL" id="JAKELL010000007">
    <property type="protein sequence ID" value="KAH8997528.1"/>
    <property type="molecule type" value="Genomic_DNA"/>
</dbReference>
<dbReference type="SUPFAM" id="SSF52113">
    <property type="entry name" value="BRCT domain"/>
    <property type="match status" value="1"/>
</dbReference>
<dbReference type="InterPro" id="IPR001357">
    <property type="entry name" value="BRCT_dom"/>
</dbReference>
<dbReference type="Pfam" id="PF16589">
    <property type="entry name" value="BRCT_2"/>
    <property type="match status" value="1"/>
</dbReference>
<reference evidence="3" key="1">
    <citation type="submission" date="2022-01" db="EMBL/GenBank/DDBJ databases">
        <title>Comparative genomics reveals a dynamic genome evolution in the ectomycorrhizal milk-cap (Lactarius) mushrooms.</title>
        <authorList>
            <consortium name="DOE Joint Genome Institute"/>
            <person name="Lebreton A."/>
            <person name="Tang N."/>
            <person name="Kuo A."/>
            <person name="LaButti K."/>
            <person name="Drula E."/>
            <person name="Barry K."/>
            <person name="Clum A."/>
            <person name="Lipzen A."/>
            <person name="Mousain D."/>
            <person name="Ng V."/>
            <person name="Wang R."/>
            <person name="Wang X."/>
            <person name="Dai Y."/>
            <person name="Henrissat B."/>
            <person name="Grigoriev I.V."/>
            <person name="Guerin-Laguette A."/>
            <person name="Yu F."/>
            <person name="Martin F.M."/>
        </authorList>
    </citation>
    <scope>NUCLEOTIDE SEQUENCE</scope>
    <source>
        <strain evidence="3">QP</strain>
    </source>
</reference>
<evidence type="ECO:0000256" key="1">
    <source>
        <dbReference type="SAM" id="MobiDB-lite"/>
    </source>
</evidence>
<accession>A0AAD4QGI8</accession>
<dbReference type="PROSITE" id="PS50172">
    <property type="entry name" value="BRCT"/>
    <property type="match status" value="2"/>
</dbReference>
<evidence type="ECO:0000313" key="4">
    <source>
        <dbReference type="Proteomes" id="UP001201163"/>
    </source>
</evidence>
<feature type="compositionally biased region" description="Basic and acidic residues" evidence="1">
    <location>
        <begin position="519"/>
        <end position="528"/>
    </location>
</feature>
<dbReference type="AlphaFoldDB" id="A0AAD4QGI8"/>
<feature type="compositionally biased region" description="Low complexity" evidence="1">
    <location>
        <begin position="312"/>
        <end position="329"/>
    </location>
</feature>
<feature type="compositionally biased region" description="Basic residues" evidence="1">
    <location>
        <begin position="165"/>
        <end position="174"/>
    </location>
</feature>